<keyword evidence="6" id="KW-1185">Reference proteome</keyword>
<sequence length="700" mass="79334">MPVSPKKSLRTSSVTQSAPKKAEVKPMVTVEEYFNKEDQTASNLSWETIESSFSVELRALKEILTEILNEQNEETRVALVSKNGESALLSLIAMRRLNRLAQFRNHLSREDVSRERCTIDEQFLQLQNAHSEIEHVWKEVNRCLEFSSADEDIDLVSVEEFYSKAPESVSKPQITKSDQHEQRLARLTWEMLERKNLVALLQEREGRKGVLLSDIATKTHRLKSLKPHLSSIIEATRPLQELMGLSTEDFRQQSHLFAYLPKELAVISVQAEAYRDIARDHDVNVRCEGDLESAIKLQEIAGPICSDVVESDDTRSDTEGDGSVSPARSLRRRRSTVSEQIERKRDALLCPHPIHLVIEISCQCEIKVYLTLQWIPQLRSISAISRLDGKNVPFHGNLLCNDSLLVELFDGDSGVCCPDVVGQAKLDQLKITIGDYDKKIGRMYKFVQKMAGISSPFLNGSKLSDEVQSVIEEIRNRVRSRCSLIKQIQSFESLKPSTEEMKQFDILPVSITSKLVSFSVISAEDFYSNEMVTAEYEQIIKKECEATADSCFYFSTAIEQSSSVKLFVLIQIGPGYPSRSTPLFILKLSTNGNEYTSRNSTALQMLENEVNVEVVERLNEKSDDYLLTAQLLTVMSGLDVLSEVDSIRLSGPQVTHSHLYLRTSRGRDKQYPFRFNRSTNAFEITKSAVSRRRSGQITDR</sequence>
<comment type="similarity">
    <text evidence="2">Belongs to the THOC5 family.</text>
</comment>
<dbReference type="GO" id="GO:0005634">
    <property type="term" value="C:nucleus"/>
    <property type="evidence" value="ECO:0007669"/>
    <property type="project" value="UniProtKB-SubCell"/>
</dbReference>
<dbReference type="EMBL" id="JBGFUD010003373">
    <property type="protein sequence ID" value="MFH4978649.1"/>
    <property type="molecule type" value="Genomic_DNA"/>
</dbReference>
<name>A0ABD6EMV2_9BILA</name>
<organism evidence="5 6">
    <name type="scientific">Gnathostoma spinigerum</name>
    <dbReference type="NCBI Taxonomy" id="75299"/>
    <lineage>
        <taxon>Eukaryota</taxon>
        <taxon>Metazoa</taxon>
        <taxon>Ecdysozoa</taxon>
        <taxon>Nematoda</taxon>
        <taxon>Chromadorea</taxon>
        <taxon>Rhabditida</taxon>
        <taxon>Spirurina</taxon>
        <taxon>Gnathostomatomorpha</taxon>
        <taxon>Gnathostomatoidea</taxon>
        <taxon>Gnathostomatidae</taxon>
        <taxon>Gnathostoma</taxon>
    </lineage>
</organism>
<evidence type="ECO:0000256" key="3">
    <source>
        <dbReference type="ARBA" id="ARBA00023242"/>
    </source>
</evidence>
<evidence type="ECO:0000256" key="4">
    <source>
        <dbReference type="SAM" id="MobiDB-lite"/>
    </source>
</evidence>
<evidence type="ECO:0000313" key="5">
    <source>
        <dbReference type="EMBL" id="MFH4978649.1"/>
    </source>
</evidence>
<dbReference type="PANTHER" id="PTHR13375:SF3">
    <property type="entry name" value="THO COMPLEX SUBUNIT 5 HOMOLOG"/>
    <property type="match status" value="1"/>
</dbReference>
<evidence type="ECO:0000313" key="6">
    <source>
        <dbReference type="Proteomes" id="UP001608902"/>
    </source>
</evidence>
<dbReference type="AlphaFoldDB" id="A0ABD6EMV2"/>
<dbReference type="PANTHER" id="PTHR13375">
    <property type="entry name" value="FMS INTERACTING PROTEIN"/>
    <property type="match status" value="1"/>
</dbReference>
<reference evidence="5 6" key="1">
    <citation type="submission" date="2024-08" db="EMBL/GenBank/DDBJ databases">
        <title>Gnathostoma spinigerum genome.</title>
        <authorList>
            <person name="Gonzalez-Bertolin B."/>
            <person name="Monzon S."/>
            <person name="Zaballos A."/>
            <person name="Jimenez P."/>
            <person name="Dekumyoy P."/>
            <person name="Varona S."/>
            <person name="Cuesta I."/>
            <person name="Sumanam S."/>
            <person name="Adisakwattana P."/>
            <person name="Gasser R.B."/>
            <person name="Hernandez-Gonzalez A."/>
            <person name="Young N.D."/>
            <person name="Perteguer M.J."/>
        </authorList>
    </citation>
    <scope>NUCLEOTIDE SEQUENCE [LARGE SCALE GENOMIC DNA]</scope>
    <source>
        <strain evidence="5">AL3</strain>
        <tissue evidence="5">Liver</tissue>
    </source>
</reference>
<proteinExistence type="inferred from homology"/>
<accession>A0ABD6EMV2</accession>
<dbReference type="Pfam" id="PF09766">
    <property type="entry name" value="FmiP_Thoc5"/>
    <property type="match status" value="1"/>
</dbReference>
<feature type="region of interest" description="Disordered" evidence="4">
    <location>
        <begin position="309"/>
        <end position="337"/>
    </location>
</feature>
<protein>
    <submittedName>
        <fullName evidence="5">Uncharacterized protein</fullName>
    </submittedName>
</protein>
<comment type="subcellular location">
    <subcellularLocation>
        <location evidence="1">Nucleus</location>
    </subcellularLocation>
</comment>
<keyword evidence="3" id="KW-0539">Nucleus</keyword>
<gene>
    <name evidence="5" type="ORF">AB6A40_005358</name>
</gene>
<dbReference type="InterPro" id="IPR019163">
    <property type="entry name" value="THO_Thoc5"/>
</dbReference>
<evidence type="ECO:0000256" key="2">
    <source>
        <dbReference type="ARBA" id="ARBA00008044"/>
    </source>
</evidence>
<dbReference type="Proteomes" id="UP001608902">
    <property type="component" value="Unassembled WGS sequence"/>
</dbReference>
<feature type="region of interest" description="Disordered" evidence="4">
    <location>
        <begin position="1"/>
        <end position="23"/>
    </location>
</feature>
<comment type="caution">
    <text evidence="5">The sequence shown here is derived from an EMBL/GenBank/DDBJ whole genome shotgun (WGS) entry which is preliminary data.</text>
</comment>
<evidence type="ECO:0000256" key="1">
    <source>
        <dbReference type="ARBA" id="ARBA00004123"/>
    </source>
</evidence>